<feature type="non-terminal residue" evidence="1">
    <location>
        <position position="1"/>
    </location>
</feature>
<evidence type="ECO:0000313" key="1">
    <source>
        <dbReference type="EMBL" id="CAF4458226.1"/>
    </source>
</evidence>
<proteinExistence type="predicted"/>
<name>A0A820SUB4_9BILA</name>
<protein>
    <submittedName>
        <fullName evidence="1">Uncharacterized protein</fullName>
    </submittedName>
</protein>
<dbReference type="AlphaFoldDB" id="A0A820SUB4"/>
<dbReference type="GO" id="GO:0005886">
    <property type="term" value="C:plasma membrane"/>
    <property type="evidence" value="ECO:0007669"/>
    <property type="project" value="TreeGrafter"/>
</dbReference>
<dbReference type="InterPro" id="IPR036412">
    <property type="entry name" value="HAD-like_sf"/>
</dbReference>
<dbReference type="NCBIfam" id="TIGR01494">
    <property type="entry name" value="ATPase_P-type"/>
    <property type="match status" value="1"/>
</dbReference>
<dbReference type="Pfam" id="PF00702">
    <property type="entry name" value="Hydrolase"/>
    <property type="match status" value="1"/>
</dbReference>
<dbReference type="GO" id="GO:0140326">
    <property type="term" value="F:ATPase-coupled intramembrane lipid transporter activity"/>
    <property type="evidence" value="ECO:0007669"/>
    <property type="project" value="TreeGrafter"/>
</dbReference>
<dbReference type="GO" id="GO:0005524">
    <property type="term" value="F:ATP binding"/>
    <property type="evidence" value="ECO:0007669"/>
    <property type="project" value="InterPro"/>
</dbReference>
<evidence type="ECO:0000313" key="2">
    <source>
        <dbReference type="Proteomes" id="UP000663881"/>
    </source>
</evidence>
<dbReference type="Proteomes" id="UP000663881">
    <property type="component" value="Unassembled WGS sequence"/>
</dbReference>
<dbReference type="GO" id="GO:0016887">
    <property type="term" value="F:ATP hydrolysis activity"/>
    <property type="evidence" value="ECO:0007669"/>
    <property type="project" value="InterPro"/>
</dbReference>
<dbReference type="EMBL" id="CAJOAY010036588">
    <property type="protein sequence ID" value="CAF4458226.1"/>
    <property type="molecule type" value="Genomic_DNA"/>
</dbReference>
<dbReference type="Gene3D" id="3.40.50.1000">
    <property type="entry name" value="HAD superfamily/HAD-like"/>
    <property type="match status" value="1"/>
</dbReference>
<comment type="caution">
    <text evidence="1">The sequence shown here is derived from an EMBL/GenBank/DDBJ whole genome shotgun (WGS) entry which is preliminary data.</text>
</comment>
<dbReference type="InterPro" id="IPR001757">
    <property type="entry name" value="P_typ_ATPase"/>
</dbReference>
<organism evidence="1 2">
    <name type="scientific">Adineta steineri</name>
    <dbReference type="NCBI Taxonomy" id="433720"/>
    <lineage>
        <taxon>Eukaryota</taxon>
        <taxon>Metazoa</taxon>
        <taxon>Spiralia</taxon>
        <taxon>Gnathifera</taxon>
        <taxon>Rotifera</taxon>
        <taxon>Eurotatoria</taxon>
        <taxon>Bdelloidea</taxon>
        <taxon>Adinetida</taxon>
        <taxon>Adinetidae</taxon>
        <taxon>Adineta</taxon>
    </lineage>
</organism>
<dbReference type="GO" id="GO:0045332">
    <property type="term" value="P:phospholipid translocation"/>
    <property type="evidence" value="ECO:0007669"/>
    <property type="project" value="TreeGrafter"/>
</dbReference>
<gene>
    <name evidence="1" type="ORF">OKA104_LOCUS54540</name>
</gene>
<sequence>MQQREEQMNELYEEIEINMKLLGMTAIEDKLQDGVPECIEKLTQAGINIWMLTGDKIETAENVGFSCRLLKNNMIIKRIDEETQAEVTFALTRFRNELIEKIEQLYN</sequence>
<dbReference type="InterPro" id="IPR023214">
    <property type="entry name" value="HAD_sf"/>
</dbReference>
<dbReference type="PANTHER" id="PTHR24092">
    <property type="entry name" value="PROBABLE PHOSPHOLIPID-TRANSPORTING ATPASE"/>
    <property type="match status" value="1"/>
</dbReference>
<reference evidence="1" key="1">
    <citation type="submission" date="2021-02" db="EMBL/GenBank/DDBJ databases">
        <authorList>
            <person name="Nowell W R."/>
        </authorList>
    </citation>
    <scope>NUCLEOTIDE SEQUENCE</scope>
</reference>
<accession>A0A820SUB4</accession>
<dbReference type="SUPFAM" id="SSF56784">
    <property type="entry name" value="HAD-like"/>
    <property type="match status" value="1"/>
</dbReference>